<protein>
    <recommendedName>
        <fullName evidence="3">Recombination endonuclease VII</fullName>
    </recommendedName>
</protein>
<dbReference type="InterPro" id="IPR004211">
    <property type="entry name" value="Endonuclease_7"/>
</dbReference>
<evidence type="ECO:0000313" key="2">
    <source>
        <dbReference type="Proteomes" id="UP000323242"/>
    </source>
</evidence>
<reference evidence="1 2" key="1">
    <citation type="submission" date="2019-08" db="EMBL/GenBank/DDBJ databases">
        <title>Draft genome for granaticin producer strain Streptomyces parvus C05.</title>
        <authorList>
            <person name="Gonzalez-Pimentel J.L."/>
        </authorList>
    </citation>
    <scope>NUCLEOTIDE SEQUENCE [LARGE SCALE GENOMIC DNA]</scope>
    <source>
        <strain evidence="1 2">C05</strain>
    </source>
</reference>
<dbReference type="AlphaFoldDB" id="A0A5D4JPY7"/>
<dbReference type="Pfam" id="PF02945">
    <property type="entry name" value="Endonuclease_7"/>
    <property type="match status" value="1"/>
</dbReference>
<sequence length="228" mass="25378">MSSRITVPPPREPKMTPERARHLALVARIRQERRATGLHPDAARCGRPLSDGVRQCQSWPLPGLGGCARHLNDEEWQDTMDYPHAYLRDVSSGCVHLTVEQQIERRFWAAQPPACHSWPYPRAVPLPDENPVELLVAWQAGRCAGCGHSFHADAVVDHCHEAGLVRGLLCSQCNNAEGIAPPRHPRWFRYRTMPPALILGLHLQYGKPVRRRLSEALAEVEGAAVPGG</sequence>
<dbReference type="InterPro" id="IPR038563">
    <property type="entry name" value="Endonuclease_7_sf"/>
</dbReference>
<proteinExistence type="predicted"/>
<accession>A0A5D4JPY7</accession>
<dbReference type="Gene3D" id="3.40.1800.10">
    <property type="entry name" value="His-Me finger endonucleases"/>
    <property type="match status" value="1"/>
</dbReference>
<organism evidence="1 2">
    <name type="scientific">Streptomyces parvus</name>
    <dbReference type="NCBI Taxonomy" id="66428"/>
    <lineage>
        <taxon>Bacteria</taxon>
        <taxon>Bacillati</taxon>
        <taxon>Actinomycetota</taxon>
        <taxon>Actinomycetes</taxon>
        <taxon>Kitasatosporales</taxon>
        <taxon>Streptomycetaceae</taxon>
        <taxon>Streptomyces</taxon>
    </lineage>
</organism>
<evidence type="ECO:0008006" key="3">
    <source>
        <dbReference type="Google" id="ProtNLM"/>
    </source>
</evidence>
<dbReference type="InterPro" id="IPR044925">
    <property type="entry name" value="His-Me_finger_sf"/>
</dbReference>
<evidence type="ECO:0000313" key="1">
    <source>
        <dbReference type="EMBL" id="TYR66539.1"/>
    </source>
</evidence>
<dbReference type="EMBL" id="VSZQ01000001">
    <property type="protein sequence ID" value="TYR66539.1"/>
    <property type="molecule type" value="Genomic_DNA"/>
</dbReference>
<dbReference type="Proteomes" id="UP000323242">
    <property type="component" value="Unassembled WGS sequence"/>
</dbReference>
<gene>
    <name evidence="1" type="ORF">FY004_00220</name>
</gene>
<comment type="caution">
    <text evidence="1">The sequence shown here is derived from an EMBL/GenBank/DDBJ whole genome shotgun (WGS) entry which is preliminary data.</text>
</comment>
<name>A0A5D4JPY7_9ACTN</name>
<dbReference type="SUPFAM" id="SSF54060">
    <property type="entry name" value="His-Me finger endonucleases"/>
    <property type="match status" value="1"/>
</dbReference>
<dbReference type="RefSeq" id="WP_148901096.1">
    <property type="nucleotide sequence ID" value="NZ_JBIRRC010000008.1"/>
</dbReference>
<keyword evidence="2" id="KW-1185">Reference proteome</keyword>